<reference evidence="1" key="1">
    <citation type="submission" date="2020-01" db="EMBL/GenBank/DDBJ databases">
        <authorList>
            <person name="Mishra B."/>
        </authorList>
    </citation>
    <scope>NUCLEOTIDE SEQUENCE [LARGE SCALE GENOMIC DNA]</scope>
</reference>
<dbReference type="EMBL" id="CACVBM020000721">
    <property type="protein sequence ID" value="CAA7022692.1"/>
    <property type="molecule type" value="Genomic_DNA"/>
</dbReference>
<dbReference type="AlphaFoldDB" id="A0A6D2I752"/>
<proteinExistence type="predicted"/>
<dbReference type="Proteomes" id="UP000467841">
    <property type="component" value="Unassembled WGS sequence"/>
</dbReference>
<name>A0A6D2I752_9BRAS</name>
<protein>
    <submittedName>
        <fullName evidence="1">Uncharacterized protein</fullName>
    </submittedName>
</protein>
<accession>A0A6D2I752</accession>
<sequence>MVSDSIYTFEDESPFVEREESHEIYREIYGDPIYDVYEDDEIYREICGDPIYDTYGDDDVLNIDHIDFVFKHDGFRKTAQNPVHADLEQIFITSKKFDCKDGSRKIDLVPRTRLKIRGRIFEIYREICGDPIYDTYGDDDVLNIDHIDFVFKHDGFRKTAQNPVHADLEQIFIPSKKFDCKDGSRKIDLVPRTQLKIRGRIFLGRRDLMQRDIWNISKYLKYLYFLYLDK</sequence>
<comment type="caution">
    <text evidence="1">The sequence shown here is derived from an EMBL/GenBank/DDBJ whole genome shotgun (WGS) entry which is preliminary data.</text>
</comment>
<organism evidence="1 2">
    <name type="scientific">Microthlaspi erraticum</name>
    <dbReference type="NCBI Taxonomy" id="1685480"/>
    <lineage>
        <taxon>Eukaryota</taxon>
        <taxon>Viridiplantae</taxon>
        <taxon>Streptophyta</taxon>
        <taxon>Embryophyta</taxon>
        <taxon>Tracheophyta</taxon>
        <taxon>Spermatophyta</taxon>
        <taxon>Magnoliopsida</taxon>
        <taxon>eudicotyledons</taxon>
        <taxon>Gunneridae</taxon>
        <taxon>Pentapetalae</taxon>
        <taxon>rosids</taxon>
        <taxon>malvids</taxon>
        <taxon>Brassicales</taxon>
        <taxon>Brassicaceae</taxon>
        <taxon>Coluteocarpeae</taxon>
        <taxon>Microthlaspi</taxon>
    </lineage>
</organism>
<keyword evidence="2" id="KW-1185">Reference proteome</keyword>
<evidence type="ECO:0000313" key="2">
    <source>
        <dbReference type="Proteomes" id="UP000467841"/>
    </source>
</evidence>
<evidence type="ECO:0000313" key="1">
    <source>
        <dbReference type="EMBL" id="CAA7022692.1"/>
    </source>
</evidence>
<gene>
    <name evidence="1" type="ORF">MERR_LOCUS9927</name>
</gene>